<dbReference type="InterPro" id="IPR036291">
    <property type="entry name" value="NAD(P)-bd_dom_sf"/>
</dbReference>
<evidence type="ECO:0000313" key="5">
    <source>
        <dbReference type="EMBL" id="CCF00301.1"/>
    </source>
</evidence>
<dbReference type="InterPro" id="IPR014026">
    <property type="entry name" value="UDP-Glc/GDP-Man_DH_dimer"/>
</dbReference>
<keyword evidence="1 5" id="KW-0560">Oxidoreductase</keyword>
<protein>
    <submittedName>
        <fullName evidence="5">Nucleotide-sugar dehydrogenase (UDP-glucose/GDP-mannose dehydrogenase)</fullName>
        <ecNumber evidence="5">1.1.1.-</ecNumber>
    </submittedName>
</protein>
<dbReference type="PATRIC" id="fig|380.5.peg.5396"/>
<keyword evidence="2" id="KW-0520">NAD</keyword>
<name>G9AGW9_SINF1</name>
<dbReference type="PANTHER" id="PTHR43491:SF1">
    <property type="entry name" value="UDP-N-ACETYL-D-MANNOSAMINE DEHYDROGENASE"/>
    <property type="match status" value="1"/>
</dbReference>
<proteinExistence type="inferred from homology"/>
<dbReference type="InterPro" id="IPR036220">
    <property type="entry name" value="UDP-Glc/GDP-Man_DH_C_sf"/>
</dbReference>
<evidence type="ECO:0000256" key="1">
    <source>
        <dbReference type="ARBA" id="ARBA00023002"/>
    </source>
</evidence>
<dbReference type="PIRSF" id="PIRSF000124">
    <property type="entry name" value="UDPglc_GDPman_dh"/>
    <property type="match status" value="1"/>
</dbReference>
<dbReference type="SUPFAM" id="SSF48179">
    <property type="entry name" value="6-phosphogluconate dehydrogenase C-terminal domain-like"/>
    <property type="match status" value="1"/>
</dbReference>
<dbReference type="InterPro" id="IPR001732">
    <property type="entry name" value="UDP-Glc/GDP-Man_DH_N"/>
</dbReference>
<dbReference type="InterPro" id="IPR028359">
    <property type="entry name" value="UDP_ManNAc/GlcNAc_DH"/>
</dbReference>
<dbReference type="AlphaFoldDB" id="G9AGW9"/>
<dbReference type="EMBL" id="HE616899">
    <property type="protein sequence ID" value="CCF00301.1"/>
    <property type="molecule type" value="Genomic_DNA"/>
</dbReference>
<dbReference type="SUPFAM" id="SSF51735">
    <property type="entry name" value="NAD(P)-binding Rossmann-fold domains"/>
    <property type="match status" value="1"/>
</dbReference>
<dbReference type="Pfam" id="PF00984">
    <property type="entry name" value="UDPG_MGDP_dh"/>
    <property type="match status" value="1"/>
</dbReference>
<dbReference type="EC" id="1.1.1.-" evidence="5"/>
<dbReference type="Gene3D" id="3.40.50.720">
    <property type="entry name" value="NAD(P)-binding Rossmann-like Domain"/>
    <property type="match status" value="2"/>
</dbReference>
<gene>
    <name evidence="5" type="ordered locus">SFHH103_05839</name>
</gene>
<dbReference type="InterPro" id="IPR014027">
    <property type="entry name" value="UDP-Glc/GDP-Man_DH_C"/>
</dbReference>
<feature type="domain" description="UDP-glucose/GDP-mannose dehydrogenase C-terminal" evidence="4">
    <location>
        <begin position="387"/>
        <end position="487"/>
    </location>
</feature>
<evidence type="ECO:0000256" key="3">
    <source>
        <dbReference type="PIRNR" id="PIRNR000124"/>
    </source>
</evidence>
<dbReference type="PANTHER" id="PTHR43491">
    <property type="entry name" value="UDP-N-ACETYL-D-MANNOSAMINE DEHYDROGENASE"/>
    <property type="match status" value="1"/>
</dbReference>
<comment type="similarity">
    <text evidence="3">Belongs to the UDP-glucose/GDP-mannose dehydrogenase family.</text>
</comment>
<dbReference type="GO" id="GO:0051287">
    <property type="term" value="F:NAD binding"/>
    <property type="evidence" value="ECO:0007669"/>
    <property type="project" value="InterPro"/>
</dbReference>
<dbReference type="PIRSF" id="PIRSF500136">
    <property type="entry name" value="UDP_ManNAc_DH"/>
    <property type="match status" value="1"/>
</dbReference>
<dbReference type="Pfam" id="PF03721">
    <property type="entry name" value="UDPG_MGDP_dh_N"/>
    <property type="match status" value="1"/>
</dbReference>
<sequence>MQQFEALQHASETTHGAVVPRLTWRRFVANKTEPTRAAASRKTACSPTNLETTLTSPHHDRLLESISARTARIGVIGLGYVGLPLAIAVARSGFPVTGFDIDPAKIVALDDGRSYIEAVSDDALAREAAAGRFRSTTDFAELGGCDVIVICVPTPLTKHRDPDLSFVEKTSRSIAACLRPGQFVVLESTTYPGTTDGIVRSILEETGLKSGGDFFLGFSPEREDPGNRNFETASIPKVVAGDGPLAAALMERFYAAVVETVVPVSSNATAEAVKLTENIFRAVNIALVNELKVVYEAMGIDIWEVIEAAKTKPFGYMPFYPGPGLGGHCIPIDPFYLTWKSREYELPTRFIELAGEINSAMPRHVVTRLAEALDLRQGKALSRSNVLIVGLAYKKNVPDIRESPSLRLIELIEERGGKAAFYDPHVEEIPPTREHMALKGRRSIVFDEKTVRSFDAVLVATDHDAIDYAALRDWAPLIIDTRNVFARRGLAADHVLKA</sequence>
<dbReference type="SMART" id="SM00984">
    <property type="entry name" value="UDPG_MGDP_dh_C"/>
    <property type="match status" value="1"/>
</dbReference>
<dbReference type="InterPro" id="IPR008927">
    <property type="entry name" value="6-PGluconate_DH-like_C_sf"/>
</dbReference>
<keyword evidence="5" id="KW-0614">Plasmid</keyword>
<dbReference type="Proteomes" id="UP000007735">
    <property type="component" value="Plasmid pSfHH103e"/>
</dbReference>
<organism evidence="5 6">
    <name type="scientific">Sinorhizobium fredii (strain HH103)</name>
    <dbReference type="NCBI Taxonomy" id="1117943"/>
    <lineage>
        <taxon>Bacteria</taxon>
        <taxon>Pseudomonadati</taxon>
        <taxon>Pseudomonadota</taxon>
        <taxon>Alphaproteobacteria</taxon>
        <taxon>Hyphomicrobiales</taxon>
        <taxon>Rhizobiaceae</taxon>
        <taxon>Sinorhizobium/Ensifer group</taxon>
        <taxon>Sinorhizobium</taxon>
    </lineage>
</organism>
<evidence type="ECO:0000313" key="6">
    <source>
        <dbReference type="Proteomes" id="UP000007735"/>
    </source>
</evidence>
<dbReference type="SUPFAM" id="SSF52413">
    <property type="entry name" value="UDP-glucose/GDP-mannose dehydrogenase C-terminal domain"/>
    <property type="match status" value="1"/>
</dbReference>
<dbReference type="Pfam" id="PF03720">
    <property type="entry name" value="UDPG_MGDP_dh_C"/>
    <property type="match status" value="1"/>
</dbReference>
<evidence type="ECO:0000259" key="4">
    <source>
        <dbReference type="SMART" id="SM00984"/>
    </source>
</evidence>
<dbReference type="InterPro" id="IPR017476">
    <property type="entry name" value="UDP-Glc/GDP-Man"/>
</dbReference>
<dbReference type="HOGENOM" id="CLU_023810_3_2_5"/>
<reference evidence="5 6" key="1">
    <citation type="journal article" date="2012" name="J. Bacteriol.">
        <title>Genome sequence of the soybean symbiont Sinorhizobium fredii HH103.</title>
        <authorList>
            <person name="Weidner S."/>
            <person name="Becker A."/>
            <person name="Bonilla I."/>
            <person name="Jaenicke S."/>
            <person name="Lloret J."/>
            <person name="Margaret I."/>
            <person name="Puhler A."/>
            <person name="Ruiz-Sainz J.E."/>
            <person name="Schneiker-Bekel S."/>
            <person name="Szczepanowski R."/>
            <person name="Vinardell J.M."/>
            <person name="Zehner S."/>
            <person name="Gottfert M."/>
        </authorList>
    </citation>
    <scope>NUCLEOTIDE SEQUENCE [LARGE SCALE GENOMIC DNA]</scope>
    <source>
        <strain evidence="5 6">HH103</strain>
        <plasmid evidence="6">pSfHH103e</plasmid>
    </source>
</reference>
<accession>G9AGW9</accession>
<dbReference type="KEGG" id="sfh:SFHH103_05839"/>
<dbReference type="GO" id="GO:0000271">
    <property type="term" value="P:polysaccharide biosynthetic process"/>
    <property type="evidence" value="ECO:0007669"/>
    <property type="project" value="InterPro"/>
</dbReference>
<dbReference type="GO" id="GO:0016628">
    <property type="term" value="F:oxidoreductase activity, acting on the CH-CH group of donors, NAD or NADP as acceptor"/>
    <property type="evidence" value="ECO:0007669"/>
    <property type="project" value="InterPro"/>
</dbReference>
<evidence type="ECO:0000256" key="2">
    <source>
        <dbReference type="ARBA" id="ARBA00023027"/>
    </source>
</evidence>
<dbReference type="GO" id="GO:0016616">
    <property type="term" value="F:oxidoreductase activity, acting on the CH-OH group of donors, NAD or NADP as acceptor"/>
    <property type="evidence" value="ECO:0007669"/>
    <property type="project" value="InterPro"/>
</dbReference>
<dbReference type="NCBIfam" id="TIGR03026">
    <property type="entry name" value="NDP-sugDHase"/>
    <property type="match status" value="1"/>
</dbReference>
<geneLocation type="plasmid" evidence="5 6">
    <name>pSfHH103e</name>
</geneLocation>